<feature type="transmembrane region" description="Helical" evidence="2">
    <location>
        <begin position="477"/>
        <end position="499"/>
    </location>
</feature>
<name>A0A0G4GA52_VITBC</name>
<reference evidence="3 4" key="1">
    <citation type="submission" date="2014-11" db="EMBL/GenBank/DDBJ databases">
        <authorList>
            <person name="Zhu J."/>
            <person name="Qi W."/>
            <person name="Song R."/>
        </authorList>
    </citation>
    <scope>NUCLEOTIDE SEQUENCE [LARGE SCALE GENOMIC DNA]</scope>
</reference>
<feature type="transmembrane region" description="Helical" evidence="2">
    <location>
        <begin position="89"/>
        <end position="110"/>
    </location>
</feature>
<dbReference type="AlphaFoldDB" id="A0A0G4GA52"/>
<evidence type="ECO:0000313" key="4">
    <source>
        <dbReference type="Proteomes" id="UP000041254"/>
    </source>
</evidence>
<dbReference type="EMBL" id="CDMY01000603">
    <property type="protein sequence ID" value="CEM25748.1"/>
    <property type="molecule type" value="Genomic_DNA"/>
</dbReference>
<evidence type="ECO:0008006" key="5">
    <source>
        <dbReference type="Google" id="ProtNLM"/>
    </source>
</evidence>
<feature type="transmembrane region" description="Helical" evidence="2">
    <location>
        <begin position="520"/>
        <end position="540"/>
    </location>
</feature>
<sequence length="567" mass="63185">MSDDRGDAEEHVDTRESSRRQLRREERAITESVRDFREAAGYEAAYEEHPTILEYKTISHPDGSTTEVLVGAHFSPEPLKTTIKRVLRVILWQLAAAVGVSLCIVALLLICVRPCESTGILGIAFDVVRRILVAFLIILVVVHVTDGCSGRRIVSRLWRSRFIFGIPMIVSILISVANHARWDVMWRRNVIAIMWWCCLVVAPYAYFRSFAGATGMKNKQDYALKLASVSCLGFLQGQIYLQYVLPVGVALHDDNQRTQLALISLIVGWPLVSLANKLLRSIRDGPPTYGAPPISVIASAYLVIPRVLQARMISFGSKVMNSILIVSYDLITDLFLPHGILLYVGAKRFFLSGRCTKAPDESCDNMKVDVTDTIDNRETGSAFLQRQGTVMTTVSSSISSIGEKIRRSASTFRDVVSVTSAFASLELTPRYIRQLTEQMHMYSLMESTVLVATNLAVMVGHQVLPPGPSLSIFLKELGALIILVLLEAAAEAFLFVVMIRWHNLPLTRSEEERGVLWNRTLVCLWANLSIALGILAFFYATMARVVNPDGVHVEPSDFCPHFSFVHE</sequence>
<feature type="transmembrane region" description="Helical" evidence="2">
    <location>
        <begin position="162"/>
        <end position="180"/>
    </location>
</feature>
<feature type="transmembrane region" description="Helical" evidence="2">
    <location>
        <begin position="192"/>
        <end position="210"/>
    </location>
</feature>
<proteinExistence type="predicted"/>
<evidence type="ECO:0000256" key="1">
    <source>
        <dbReference type="SAM" id="MobiDB-lite"/>
    </source>
</evidence>
<keyword evidence="4" id="KW-1185">Reference proteome</keyword>
<gene>
    <name evidence="3" type="ORF">Vbra_9799</name>
</gene>
<keyword evidence="2" id="KW-0812">Transmembrane</keyword>
<dbReference type="Proteomes" id="UP000041254">
    <property type="component" value="Unassembled WGS sequence"/>
</dbReference>
<dbReference type="PhylomeDB" id="A0A0G4GA52"/>
<feature type="transmembrane region" description="Helical" evidence="2">
    <location>
        <begin position="320"/>
        <end position="344"/>
    </location>
</feature>
<dbReference type="VEuPathDB" id="CryptoDB:Vbra_9799"/>
<dbReference type="InParanoid" id="A0A0G4GA52"/>
<accession>A0A0G4GA52</accession>
<feature type="transmembrane region" description="Helical" evidence="2">
    <location>
        <begin position="130"/>
        <end position="150"/>
    </location>
</feature>
<feature type="transmembrane region" description="Helical" evidence="2">
    <location>
        <begin position="439"/>
        <end position="457"/>
    </location>
</feature>
<feature type="transmembrane region" description="Helical" evidence="2">
    <location>
        <begin position="291"/>
        <end position="308"/>
    </location>
</feature>
<evidence type="ECO:0000256" key="2">
    <source>
        <dbReference type="SAM" id="Phobius"/>
    </source>
</evidence>
<keyword evidence="2" id="KW-1133">Transmembrane helix</keyword>
<keyword evidence="2" id="KW-0472">Membrane</keyword>
<evidence type="ECO:0000313" key="3">
    <source>
        <dbReference type="EMBL" id="CEM25748.1"/>
    </source>
</evidence>
<feature type="transmembrane region" description="Helical" evidence="2">
    <location>
        <begin position="261"/>
        <end position="279"/>
    </location>
</feature>
<feature type="transmembrane region" description="Helical" evidence="2">
    <location>
        <begin position="222"/>
        <end position="241"/>
    </location>
</feature>
<organism evidence="3 4">
    <name type="scientific">Vitrella brassicaformis (strain CCMP3155)</name>
    <dbReference type="NCBI Taxonomy" id="1169540"/>
    <lineage>
        <taxon>Eukaryota</taxon>
        <taxon>Sar</taxon>
        <taxon>Alveolata</taxon>
        <taxon>Colpodellida</taxon>
        <taxon>Vitrellaceae</taxon>
        <taxon>Vitrella</taxon>
    </lineage>
</organism>
<feature type="region of interest" description="Disordered" evidence="1">
    <location>
        <begin position="1"/>
        <end position="26"/>
    </location>
</feature>
<protein>
    <recommendedName>
        <fullName evidence="5">Transmembrane protein</fullName>
    </recommendedName>
</protein>